<dbReference type="AlphaFoldDB" id="A0A369B5F1"/>
<dbReference type="GO" id="GO:0015499">
    <property type="term" value="F:formate transmembrane transporter activity"/>
    <property type="evidence" value="ECO:0007669"/>
    <property type="project" value="TreeGrafter"/>
</dbReference>
<dbReference type="PANTHER" id="PTHR30520">
    <property type="entry name" value="FORMATE TRANSPORTER-RELATED"/>
    <property type="match status" value="1"/>
</dbReference>
<evidence type="ECO:0000256" key="6">
    <source>
        <dbReference type="SAM" id="MobiDB-lite"/>
    </source>
</evidence>
<dbReference type="Gene3D" id="1.20.1080.10">
    <property type="entry name" value="Glycerol uptake facilitator protein"/>
    <property type="match status" value="1"/>
</dbReference>
<organism evidence="8 9">
    <name type="scientific">Fontibacillus phaseoli</name>
    <dbReference type="NCBI Taxonomy" id="1416533"/>
    <lineage>
        <taxon>Bacteria</taxon>
        <taxon>Bacillati</taxon>
        <taxon>Bacillota</taxon>
        <taxon>Bacilli</taxon>
        <taxon>Bacillales</taxon>
        <taxon>Paenibacillaceae</taxon>
        <taxon>Fontibacillus</taxon>
    </lineage>
</organism>
<reference evidence="8 9" key="1">
    <citation type="submission" date="2018-07" db="EMBL/GenBank/DDBJ databases">
        <title>Genomic Encyclopedia of Type Strains, Phase III (KMG-III): the genomes of soil and plant-associated and newly described type strains.</title>
        <authorList>
            <person name="Whitman W."/>
        </authorList>
    </citation>
    <scope>NUCLEOTIDE SEQUENCE [LARGE SCALE GENOMIC DNA]</scope>
    <source>
        <strain evidence="8 9">CECT 8333</strain>
    </source>
</reference>
<keyword evidence="4 7" id="KW-0472">Membrane</keyword>
<comment type="caution">
    <text evidence="8">The sequence shown here is derived from an EMBL/GenBank/DDBJ whole genome shotgun (WGS) entry which is preliminary data.</text>
</comment>
<feature type="transmembrane region" description="Helical" evidence="7">
    <location>
        <begin position="235"/>
        <end position="256"/>
    </location>
</feature>
<sequence length="300" mass="31472">MDHVKPAEVLESMIEAGANKARLTTFQMLVKGFLAGAILACATTLAFTATSQTSLGIVGALIFPVGFVIIILLGLELVTGSFALIPLAVLERKASVSRMLANYGWVIAGHLLGCAVYAVLYGLTITKMGTDMSHPMVQTLIQASETKTLGYKTMGMSGMGLVVIKAVLCNWMVTLGAVMAFTSRSTAGKIIAMWLPILIFFAQGFEHAVVNMFVIPAGMMLGADVSLSDWWVWNQLPVLVGNFVGGVLFTGLGLYVSQKQKAAAGPSRTSPSGLHSPGSKDAPADHRRIPAGAPGTGEGA</sequence>
<dbReference type="InterPro" id="IPR000292">
    <property type="entry name" value="For/NO2_transpt"/>
</dbReference>
<keyword evidence="3 7" id="KW-1133">Transmembrane helix</keyword>
<evidence type="ECO:0000256" key="2">
    <source>
        <dbReference type="ARBA" id="ARBA00022692"/>
    </source>
</evidence>
<feature type="transmembrane region" description="Helical" evidence="7">
    <location>
        <begin position="102"/>
        <end position="123"/>
    </location>
</feature>
<comment type="similarity">
    <text evidence="5">Belongs to the FNT transporter (TC 1.A.16) family.</text>
</comment>
<feature type="region of interest" description="Disordered" evidence="6">
    <location>
        <begin position="264"/>
        <end position="300"/>
    </location>
</feature>
<evidence type="ECO:0000256" key="4">
    <source>
        <dbReference type="ARBA" id="ARBA00023136"/>
    </source>
</evidence>
<feature type="transmembrane region" description="Helical" evidence="7">
    <location>
        <begin position="193"/>
        <end position="215"/>
    </location>
</feature>
<proteinExistence type="inferred from homology"/>
<feature type="transmembrane region" description="Helical" evidence="7">
    <location>
        <begin position="29"/>
        <end position="49"/>
    </location>
</feature>
<evidence type="ECO:0000256" key="3">
    <source>
        <dbReference type="ARBA" id="ARBA00022989"/>
    </source>
</evidence>
<dbReference type="EMBL" id="QPJW01000011">
    <property type="protein sequence ID" value="RCX16739.1"/>
    <property type="molecule type" value="Genomic_DNA"/>
</dbReference>
<protein>
    <submittedName>
        <fullName evidence="8">Formate/nitrite transporter</fullName>
    </submittedName>
</protein>
<evidence type="ECO:0000313" key="8">
    <source>
        <dbReference type="EMBL" id="RCX16739.1"/>
    </source>
</evidence>
<evidence type="ECO:0000256" key="7">
    <source>
        <dbReference type="SAM" id="Phobius"/>
    </source>
</evidence>
<dbReference type="PANTHER" id="PTHR30520:SF6">
    <property type="entry name" value="FORMATE_NITRATE FAMILY TRANSPORTER (EUROFUNG)"/>
    <property type="match status" value="1"/>
</dbReference>
<gene>
    <name evidence="8" type="ORF">DFP94_11186</name>
</gene>
<dbReference type="RefSeq" id="WP_114498316.1">
    <property type="nucleotide sequence ID" value="NZ_QPJW01000011.1"/>
</dbReference>
<name>A0A369B5F1_9BACL</name>
<feature type="transmembrane region" description="Helical" evidence="7">
    <location>
        <begin position="61"/>
        <end position="90"/>
    </location>
</feature>
<dbReference type="Proteomes" id="UP000253090">
    <property type="component" value="Unassembled WGS sequence"/>
</dbReference>
<evidence type="ECO:0000256" key="1">
    <source>
        <dbReference type="ARBA" id="ARBA00004141"/>
    </source>
</evidence>
<dbReference type="OrthoDB" id="9786493at2"/>
<evidence type="ECO:0000313" key="9">
    <source>
        <dbReference type="Proteomes" id="UP000253090"/>
    </source>
</evidence>
<dbReference type="Pfam" id="PF01226">
    <property type="entry name" value="Form_Nir_trans"/>
    <property type="match status" value="1"/>
</dbReference>
<feature type="transmembrane region" description="Helical" evidence="7">
    <location>
        <begin position="159"/>
        <end position="181"/>
    </location>
</feature>
<keyword evidence="2 7" id="KW-0812">Transmembrane</keyword>
<comment type="subcellular location">
    <subcellularLocation>
        <location evidence="1">Membrane</location>
        <topology evidence="1">Multi-pass membrane protein</topology>
    </subcellularLocation>
</comment>
<dbReference type="InterPro" id="IPR023271">
    <property type="entry name" value="Aquaporin-like"/>
</dbReference>
<keyword evidence="9" id="KW-1185">Reference proteome</keyword>
<accession>A0A369B5F1</accession>
<evidence type="ECO:0000256" key="5">
    <source>
        <dbReference type="ARBA" id="ARBA00049660"/>
    </source>
</evidence>
<dbReference type="GO" id="GO:0005886">
    <property type="term" value="C:plasma membrane"/>
    <property type="evidence" value="ECO:0007669"/>
    <property type="project" value="TreeGrafter"/>
</dbReference>